<dbReference type="EMBL" id="GGFM01009426">
    <property type="protein sequence ID" value="MBW30177.1"/>
    <property type="molecule type" value="Transcribed_RNA"/>
</dbReference>
<sequence>MAFCSGLALVLQTVRTSFIESATGYWLCVFFFFIGKFVFGPGAPTDMPPATSISLARMIIQTTVNEMQNMQGRILINLVCNLQRDKMTDLQFIFGRVLESVLVQNHKSLQQRNVPALSYDFI</sequence>
<name>A0A2M3ZNL9_9DIPT</name>
<dbReference type="AlphaFoldDB" id="A0A2M3ZNL9"/>
<reference evidence="1" key="1">
    <citation type="submission" date="2018-01" db="EMBL/GenBank/DDBJ databases">
        <title>An insight into the sialome of Amazonian anophelines.</title>
        <authorList>
            <person name="Ribeiro J.M."/>
            <person name="Scarpassa V."/>
            <person name="Calvo E."/>
        </authorList>
    </citation>
    <scope>NUCLEOTIDE SEQUENCE</scope>
    <source>
        <tissue evidence="1">Salivary glands</tissue>
    </source>
</reference>
<evidence type="ECO:0000313" key="1">
    <source>
        <dbReference type="EMBL" id="MBW30177.1"/>
    </source>
</evidence>
<protein>
    <submittedName>
        <fullName evidence="1">Putative secreted peptide</fullName>
    </submittedName>
</protein>
<organism evidence="1">
    <name type="scientific">Anopheles braziliensis</name>
    <dbReference type="NCBI Taxonomy" id="58242"/>
    <lineage>
        <taxon>Eukaryota</taxon>
        <taxon>Metazoa</taxon>
        <taxon>Ecdysozoa</taxon>
        <taxon>Arthropoda</taxon>
        <taxon>Hexapoda</taxon>
        <taxon>Insecta</taxon>
        <taxon>Pterygota</taxon>
        <taxon>Neoptera</taxon>
        <taxon>Endopterygota</taxon>
        <taxon>Diptera</taxon>
        <taxon>Nematocera</taxon>
        <taxon>Culicoidea</taxon>
        <taxon>Culicidae</taxon>
        <taxon>Anophelinae</taxon>
        <taxon>Anopheles</taxon>
    </lineage>
</organism>
<proteinExistence type="predicted"/>
<accession>A0A2M3ZNL9</accession>